<sequence>MYVRSGKFTAKAEANPSFLRRWGSREGRQGGESDRYAVRCYDSHRWKRIKVSVTGHVQSNIEDELRRRQCSRAFWASPRAQG</sequence>
<dbReference type="AlphaFoldDB" id="A0A0S4LC46"/>
<reference evidence="2" key="1">
    <citation type="submission" date="2015-10" db="EMBL/GenBank/DDBJ databases">
        <authorList>
            <person name="Luecker S."/>
            <person name="Luecker S."/>
        </authorList>
    </citation>
    <scope>NUCLEOTIDE SEQUENCE [LARGE SCALE GENOMIC DNA]</scope>
</reference>
<accession>A0A0S4LC46</accession>
<protein>
    <submittedName>
        <fullName evidence="1">Uncharacterized protein</fullName>
    </submittedName>
</protein>
<gene>
    <name evidence="1" type="ORF">COMA2_180101</name>
</gene>
<keyword evidence="2" id="KW-1185">Reference proteome</keyword>
<evidence type="ECO:0000313" key="2">
    <source>
        <dbReference type="Proteomes" id="UP000198736"/>
    </source>
</evidence>
<evidence type="ECO:0000313" key="1">
    <source>
        <dbReference type="EMBL" id="CUS34751.1"/>
    </source>
</evidence>
<proteinExistence type="predicted"/>
<dbReference type="Proteomes" id="UP000198736">
    <property type="component" value="Unassembled WGS sequence"/>
</dbReference>
<dbReference type="EMBL" id="CZPZ01000010">
    <property type="protein sequence ID" value="CUS34751.1"/>
    <property type="molecule type" value="Genomic_DNA"/>
</dbReference>
<name>A0A0S4LC46_9BACT</name>
<organism evidence="1 2">
    <name type="scientific">Candidatus Nitrospira nitrificans</name>
    <dbReference type="NCBI Taxonomy" id="1742973"/>
    <lineage>
        <taxon>Bacteria</taxon>
        <taxon>Pseudomonadati</taxon>
        <taxon>Nitrospirota</taxon>
        <taxon>Nitrospiria</taxon>
        <taxon>Nitrospirales</taxon>
        <taxon>Nitrospiraceae</taxon>
        <taxon>Nitrospira</taxon>
    </lineage>
</organism>